<dbReference type="Proteomes" id="UP000789901">
    <property type="component" value="Unassembled WGS sequence"/>
</dbReference>
<sequence length="89" mass="10521">RASREIYKPLPVSAPQQQPIYPIKSKKPQQAFYMVDQEGNYMDPLTQDPNFHKYLEQAKALFKKPQQQNHSVRMDRIESKIDEIDQMIS</sequence>
<comment type="caution">
    <text evidence="1">The sequence shown here is derived from an EMBL/GenBank/DDBJ whole genome shotgun (WGS) entry which is preliminary data.</text>
</comment>
<dbReference type="EMBL" id="CAJVQB010050164">
    <property type="protein sequence ID" value="CAG8834793.1"/>
    <property type="molecule type" value="Genomic_DNA"/>
</dbReference>
<gene>
    <name evidence="1" type="ORF">GMARGA_LOCUS32248</name>
</gene>
<feature type="non-terminal residue" evidence="1">
    <location>
        <position position="1"/>
    </location>
</feature>
<organism evidence="1 2">
    <name type="scientific">Gigaspora margarita</name>
    <dbReference type="NCBI Taxonomy" id="4874"/>
    <lineage>
        <taxon>Eukaryota</taxon>
        <taxon>Fungi</taxon>
        <taxon>Fungi incertae sedis</taxon>
        <taxon>Mucoromycota</taxon>
        <taxon>Glomeromycotina</taxon>
        <taxon>Glomeromycetes</taxon>
        <taxon>Diversisporales</taxon>
        <taxon>Gigasporaceae</taxon>
        <taxon>Gigaspora</taxon>
    </lineage>
</organism>
<accession>A0ABN7WL40</accession>
<evidence type="ECO:0000313" key="2">
    <source>
        <dbReference type="Proteomes" id="UP000789901"/>
    </source>
</evidence>
<reference evidence="1 2" key="1">
    <citation type="submission" date="2021-06" db="EMBL/GenBank/DDBJ databases">
        <authorList>
            <person name="Kallberg Y."/>
            <person name="Tangrot J."/>
            <person name="Rosling A."/>
        </authorList>
    </citation>
    <scope>NUCLEOTIDE SEQUENCE [LARGE SCALE GENOMIC DNA]</scope>
    <source>
        <strain evidence="1 2">120-4 pot B 10/14</strain>
    </source>
</reference>
<name>A0ABN7WL40_GIGMA</name>
<proteinExistence type="predicted"/>
<protein>
    <submittedName>
        <fullName evidence="1">19870_t:CDS:1</fullName>
    </submittedName>
</protein>
<evidence type="ECO:0000313" key="1">
    <source>
        <dbReference type="EMBL" id="CAG8834793.1"/>
    </source>
</evidence>
<keyword evidence="2" id="KW-1185">Reference proteome</keyword>